<dbReference type="InterPro" id="IPR052133">
    <property type="entry name" value="Immune_Signaling-Apoptosis_Reg"/>
</dbReference>
<name>A0A7F8RDK9_LEPWE</name>
<dbReference type="PANTHER" id="PTHR12044:SF10">
    <property type="entry name" value="MEIOSIS INHIBITOR PROTEIN 1"/>
    <property type="match status" value="1"/>
</dbReference>
<dbReference type="KEGG" id="lww:115943298"/>
<dbReference type="AlphaFoldDB" id="A0A7F8RDK9"/>
<keyword evidence="1" id="KW-1185">Reference proteome</keyword>
<dbReference type="OrthoDB" id="10015792at2759"/>
<evidence type="ECO:0000313" key="2">
    <source>
        <dbReference type="RefSeq" id="XP_030891512.1"/>
    </source>
</evidence>
<accession>A0A7F8RDK9</accession>
<dbReference type="GeneID" id="115943298"/>
<proteinExistence type="predicted"/>
<organism evidence="1 2">
    <name type="scientific">Leptonychotes weddellii</name>
    <name type="common">Weddell seal</name>
    <name type="synonym">Otaria weddellii</name>
    <dbReference type="NCBI Taxonomy" id="9713"/>
    <lineage>
        <taxon>Eukaryota</taxon>
        <taxon>Metazoa</taxon>
        <taxon>Chordata</taxon>
        <taxon>Craniata</taxon>
        <taxon>Vertebrata</taxon>
        <taxon>Euteleostomi</taxon>
        <taxon>Mammalia</taxon>
        <taxon>Eutheria</taxon>
        <taxon>Laurasiatheria</taxon>
        <taxon>Carnivora</taxon>
        <taxon>Caniformia</taxon>
        <taxon>Pinnipedia</taxon>
        <taxon>Phocidae</taxon>
        <taxon>Monachinae</taxon>
        <taxon>Lobodontini</taxon>
        <taxon>Leptonychotes</taxon>
    </lineage>
</organism>
<protein>
    <submittedName>
        <fullName evidence="2">Meiosis inhibitor protein 1-like</fullName>
    </submittedName>
</protein>
<sequence>MSRFGHRVLELWFSWEESSYEELDDVPSAGQSPLPTSLTALFHMLRSSPSILLILLDLIYSSPVDTARKVLIVLRTFLRKNEDVEVGGLIRGHFLLILQHLLVEHGASPSGASGNLPLLLSLLSLVHLKNTSEQELDSMAMKLLHQVSKLCGKCSPADVDILQPSFNFLYWSLHQTTPSSQKRAAAVLLSSTTLIELLEKTLALTWTEVGSPRTTLLCSAWLLTASFSAKQHNGSLQDWWAPKTVSSVPLDAMGSPDTVRGTGPSIEGPQLSKEKGCASLSCHLMLPADSPATKLFLCPCGTGALRDPATTGP</sequence>
<dbReference type="RefSeq" id="XP_030891512.1">
    <property type="nucleotide sequence ID" value="XM_031035652.1"/>
</dbReference>
<dbReference type="GO" id="GO:0007127">
    <property type="term" value="P:meiosis I"/>
    <property type="evidence" value="ECO:0007669"/>
    <property type="project" value="TreeGrafter"/>
</dbReference>
<dbReference type="Proteomes" id="UP000245341">
    <property type="component" value="Unplaced"/>
</dbReference>
<reference evidence="2" key="1">
    <citation type="submission" date="2025-08" db="UniProtKB">
        <authorList>
            <consortium name="RefSeq"/>
        </authorList>
    </citation>
    <scope>IDENTIFICATION</scope>
    <source>
        <tissue evidence="2">Liver</tissue>
    </source>
</reference>
<evidence type="ECO:0000313" key="1">
    <source>
        <dbReference type="Proteomes" id="UP000245341"/>
    </source>
</evidence>
<gene>
    <name evidence="2" type="primary">LOC115943298</name>
</gene>
<dbReference type="PANTHER" id="PTHR12044">
    <property type="entry name" value="BCL2 INTERACTING MEDIATOR OF CELL DEATH"/>
    <property type="match status" value="1"/>
</dbReference>